<dbReference type="InterPro" id="IPR008201">
    <property type="entry name" value="HepT-like"/>
</dbReference>
<comment type="caution">
    <text evidence="4">The sequence shown here is derived from an EMBL/GenBank/DDBJ whole genome shotgun (WGS) entry which is preliminary data.</text>
</comment>
<accession>A0ABX4QUR1</accession>
<keyword evidence="3" id="KW-0378">Hydrolase</keyword>
<evidence type="ECO:0000256" key="2">
    <source>
        <dbReference type="ARBA" id="ARBA00022722"/>
    </source>
</evidence>
<evidence type="ECO:0000256" key="1">
    <source>
        <dbReference type="ARBA" id="ARBA00022649"/>
    </source>
</evidence>
<keyword evidence="1" id="KW-1277">Toxin-antitoxin system</keyword>
<gene>
    <name evidence="4" type="ORF">CXG46_14680</name>
</gene>
<evidence type="ECO:0000256" key="3">
    <source>
        <dbReference type="ARBA" id="ARBA00022801"/>
    </source>
</evidence>
<evidence type="ECO:0000313" key="4">
    <source>
        <dbReference type="EMBL" id="PKH38973.1"/>
    </source>
</evidence>
<proteinExistence type="predicted"/>
<sequence>MMDRRTAKELLHVEGWLARSAEIVARGKDAYLSDAMLQEAGDSLMMKLGEAAGRLDRLDVPAPNGVQWSDAISNRNFLIHQYDEIDREISWGTLSVDLAGWQRAVTELVAQANDAIDRDQRG</sequence>
<keyword evidence="5" id="KW-1185">Reference proteome</keyword>
<reference evidence="4 5" key="1">
    <citation type="submission" date="2017-12" db="EMBL/GenBank/DDBJ databases">
        <title>Pharmacopeia of the Arctic Ocean.</title>
        <authorList>
            <person name="Collins E."/>
            <person name="Ducluzeau A.-L."/>
        </authorList>
    </citation>
    <scope>NUCLEOTIDE SEQUENCE [LARGE SCALE GENOMIC DNA]</scope>
    <source>
        <strain evidence="4 5">DSM 23325</strain>
    </source>
</reference>
<dbReference type="EMBL" id="PJBV01000032">
    <property type="protein sequence ID" value="PKH38973.1"/>
    <property type="molecule type" value="Genomic_DNA"/>
</dbReference>
<dbReference type="Pfam" id="PF01934">
    <property type="entry name" value="HepT-like"/>
    <property type="match status" value="1"/>
</dbReference>
<name>A0ABX4QUR1_9ACTN</name>
<organism evidence="4 5">
    <name type="scientific">Nocardioides alpinus</name>
    <dbReference type="NCBI Taxonomy" id="748909"/>
    <lineage>
        <taxon>Bacteria</taxon>
        <taxon>Bacillati</taxon>
        <taxon>Actinomycetota</taxon>
        <taxon>Actinomycetes</taxon>
        <taxon>Propionibacteriales</taxon>
        <taxon>Nocardioidaceae</taxon>
        <taxon>Nocardioides</taxon>
    </lineage>
</organism>
<dbReference type="Proteomes" id="UP000233565">
    <property type="component" value="Unassembled WGS sequence"/>
</dbReference>
<keyword evidence="2" id="KW-0540">Nuclease</keyword>
<protein>
    <submittedName>
        <fullName evidence="4">DUF86 domain-containing protein</fullName>
    </submittedName>
</protein>
<evidence type="ECO:0000313" key="5">
    <source>
        <dbReference type="Proteomes" id="UP000233565"/>
    </source>
</evidence>